<dbReference type="Pfam" id="PF11716">
    <property type="entry name" value="MDMPI_N"/>
    <property type="match status" value="1"/>
</dbReference>
<feature type="domain" description="Mycothiol-dependent maleylpyruvate isomerase metal-binding" evidence="1">
    <location>
        <begin position="25"/>
        <end position="146"/>
    </location>
</feature>
<dbReference type="InterPro" id="IPR034660">
    <property type="entry name" value="DinB/YfiT-like"/>
</dbReference>
<organism evidence="2 3">
    <name type="scientific">Nonomuraea antimicrobica</name>
    <dbReference type="NCBI Taxonomy" id="561173"/>
    <lineage>
        <taxon>Bacteria</taxon>
        <taxon>Bacillati</taxon>
        <taxon>Actinomycetota</taxon>
        <taxon>Actinomycetes</taxon>
        <taxon>Streptosporangiales</taxon>
        <taxon>Streptosporangiaceae</taxon>
        <taxon>Nonomuraea</taxon>
    </lineage>
</organism>
<name>A0ABP7CBM3_9ACTN</name>
<dbReference type="InterPro" id="IPR017520">
    <property type="entry name" value="CHP03086"/>
</dbReference>
<dbReference type="InterPro" id="IPR024344">
    <property type="entry name" value="MDMPI_metal-binding"/>
</dbReference>
<dbReference type="InterPro" id="IPR017517">
    <property type="entry name" value="Maleyloyr_isom"/>
</dbReference>
<evidence type="ECO:0000313" key="2">
    <source>
        <dbReference type="EMBL" id="GAA3681929.1"/>
    </source>
</evidence>
<dbReference type="NCBIfam" id="TIGR03083">
    <property type="entry name" value="maleylpyruvate isomerase family mycothiol-dependent enzyme"/>
    <property type="match status" value="1"/>
</dbReference>
<proteinExistence type="predicted"/>
<dbReference type="Proteomes" id="UP001500902">
    <property type="component" value="Unassembled WGS sequence"/>
</dbReference>
<dbReference type="Gene3D" id="1.20.120.450">
    <property type="entry name" value="dinb family like domain"/>
    <property type="match status" value="1"/>
</dbReference>
<reference evidence="3" key="1">
    <citation type="journal article" date="2019" name="Int. J. Syst. Evol. Microbiol.">
        <title>The Global Catalogue of Microorganisms (GCM) 10K type strain sequencing project: providing services to taxonomists for standard genome sequencing and annotation.</title>
        <authorList>
            <consortium name="The Broad Institute Genomics Platform"/>
            <consortium name="The Broad Institute Genome Sequencing Center for Infectious Disease"/>
            <person name="Wu L."/>
            <person name="Ma J."/>
        </authorList>
    </citation>
    <scope>NUCLEOTIDE SEQUENCE [LARGE SCALE GENOMIC DNA]</scope>
    <source>
        <strain evidence="3">JCM 16904</strain>
    </source>
</reference>
<accession>A0ABP7CBM3</accession>
<dbReference type="SUPFAM" id="SSF109854">
    <property type="entry name" value="DinB/YfiT-like putative metalloenzymes"/>
    <property type="match status" value="1"/>
</dbReference>
<evidence type="ECO:0000313" key="3">
    <source>
        <dbReference type="Proteomes" id="UP001500902"/>
    </source>
</evidence>
<protein>
    <submittedName>
        <fullName evidence="2">TIGR03086 family metal-binding protein</fullName>
    </submittedName>
</protein>
<comment type="caution">
    <text evidence="2">The sequence shown here is derived from an EMBL/GenBank/DDBJ whole genome shotgun (WGS) entry which is preliminary data.</text>
</comment>
<dbReference type="NCBIfam" id="TIGR03086">
    <property type="entry name" value="TIGR03086 family metal-binding protein"/>
    <property type="match status" value="1"/>
</dbReference>
<gene>
    <name evidence="2" type="ORF">GCM10022224_052810</name>
</gene>
<dbReference type="EMBL" id="BAAAZP010000098">
    <property type="protein sequence ID" value="GAA3681929.1"/>
    <property type="molecule type" value="Genomic_DNA"/>
</dbReference>
<sequence length="214" mass="22814">MRVQMDKPTSDDRTAQADLVALDAHAVRTSVELVARVRPGDLSRPTPCIGWTLYGLLAHMATQHYGFAAASRGDGDPAHWKLRSLGDDPVAGYRASAEHVLTAFAADGVLDRMFPLPEFGSGRSFPGAQAIGFHLIDYVVHSWDLAKTLGVDVGFPPELLEVALDVARAVPGGEARLAPGAAFAPALTRPGGSRLDEIVAILGRSPSWPDQTFH</sequence>
<keyword evidence="3" id="KW-1185">Reference proteome</keyword>
<evidence type="ECO:0000259" key="1">
    <source>
        <dbReference type="Pfam" id="PF11716"/>
    </source>
</evidence>